<name>A0AAE0G0G5_9CHLO</name>
<dbReference type="InterPro" id="IPR042095">
    <property type="entry name" value="SUMF_sf"/>
</dbReference>
<feature type="domain" description="Sulfatase-modifying factor enzyme-like" evidence="1">
    <location>
        <begin position="9"/>
        <end position="97"/>
    </location>
</feature>
<keyword evidence="3" id="KW-1185">Reference proteome</keyword>
<dbReference type="Pfam" id="PF03781">
    <property type="entry name" value="FGE-sulfatase"/>
    <property type="match status" value="1"/>
</dbReference>
<dbReference type="PANTHER" id="PTHR23150:SF19">
    <property type="entry name" value="FORMYLGLYCINE-GENERATING ENZYME"/>
    <property type="match status" value="1"/>
</dbReference>
<evidence type="ECO:0000313" key="2">
    <source>
        <dbReference type="EMBL" id="KAK3269381.1"/>
    </source>
</evidence>
<dbReference type="GO" id="GO:0120147">
    <property type="term" value="F:formylglycine-generating oxidase activity"/>
    <property type="evidence" value="ECO:0007669"/>
    <property type="project" value="TreeGrafter"/>
</dbReference>
<dbReference type="PANTHER" id="PTHR23150">
    <property type="entry name" value="SULFATASE MODIFYING FACTOR 1, 2"/>
    <property type="match status" value="1"/>
</dbReference>
<proteinExistence type="predicted"/>
<dbReference type="AlphaFoldDB" id="A0AAE0G0G5"/>
<feature type="non-terminal residue" evidence="2">
    <location>
        <position position="1"/>
    </location>
</feature>
<evidence type="ECO:0000313" key="3">
    <source>
        <dbReference type="Proteomes" id="UP001190700"/>
    </source>
</evidence>
<dbReference type="Gene3D" id="3.90.1580.10">
    <property type="entry name" value="paralog of FGE (formylglycine-generating enzyme)"/>
    <property type="match status" value="1"/>
</dbReference>
<dbReference type="InterPro" id="IPR016187">
    <property type="entry name" value="CTDL_fold"/>
</dbReference>
<dbReference type="GO" id="GO:0005783">
    <property type="term" value="C:endoplasmic reticulum"/>
    <property type="evidence" value="ECO:0007669"/>
    <property type="project" value="TreeGrafter"/>
</dbReference>
<dbReference type="InterPro" id="IPR005532">
    <property type="entry name" value="SUMF_dom"/>
</dbReference>
<gene>
    <name evidence="2" type="ORF">CYMTET_22173</name>
</gene>
<comment type="caution">
    <text evidence="2">The sequence shown here is derived from an EMBL/GenBank/DDBJ whole genome shotgun (WGS) entry which is preliminary data.</text>
</comment>
<accession>A0AAE0G0G5</accession>
<dbReference type="EMBL" id="LGRX02011004">
    <property type="protein sequence ID" value="KAK3269381.1"/>
    <property type="molecule type" value="Genomic_DNA"/>
</dbReference>
<sequence>LVQRQLASSYNKVKDGYLSTAPAESFPPNGYGLYNMVGNVWEWTSSLWSSDPGEQRRVQRGGSYMCHKAYCFRYRVSARTPNTDDSSTGNIGARCARSLSQSIPAAVQE</sequence>
<dbReference type="InterPro" id="IPR051043">
    <property type="entry name" value="Sulfatase_Mod_Factor_Kinase"/>
</dbReference>
<evidence type="ECO:0000259" key="1">
    <source>
        <dbReference type="Pfam" id="PF03781"/>
    </source>
</evidence>
<dbReference type="Proteomes" id="UP001190700">
    <property type="component" value="Unassembled WGS sequence"/>
</dbReference>
<dbReference type="SUPFAM" id="SSF56436">
    <property type="entry name" value="C-type lectin-like"/>
    <property type="match status" value="1"/>
</dbReference>
<organism evidence="2 3">
    <name type="scientific">Cymbomonas tetramitiformis</name>
    <dbReference type="NCBI Taxonomy" id="36881"/>
    <lineage>
        <taxon>Eukaryota</taxon>
        <taxon>Viridiplantae</taxon>
        <taxon>Chlorophyta</taxon>
        <taxon>Pyramimonadophyceae</taxon>
        <taxon>Pyramimonadales</taxon>
        <taxon>Pyramimonadaceae</taxon>
        <taxon>Cymbomonas</taxon>
    </lineage>
</organism>
<protein>
    <recommendedName>
        <fullName evidence="1">Sulfatase-modifying factor enzyme-like domain-containing protein</fullName>
    </recommendedName>
</protein>
<reference evidence="2 3" key="1">
    <citation type="journal article" date="2015" name="Genome Biol. Evol.">
        <title>Comparative Genomics of a Bacterivorous Green Alga Reveals Evolutionary Causalities and Consequences of Phago-Mixotrophic Mode of Nutrition.</title>
        <authorList>
            <person name="Burns J.A."/>
            <person name="Paasch A."/>
            <person name="Narechania A."/>
            <person name="Kim E."/>
        </authorList>
    </citation>
    <scope>NUCLEOTIDE SEQUENCE [LARGE SCALE GENOMIC DNA]</scope>
    <source>
        <strain evidence="2 3">PLY_AMNH</strain>
    </source>
</reference>